<keyword evidence="2" id="KW-1185">Reference proteome</keyword>
<evidence type="ECO:0000313" key="2">
    <source>
        <dbReference type="Proteomes" id="UP000485058"/>
    </source>
</evidence>
<evidence type="ECO:0000313" key="1">
    <source>
        <dbReference type="EMBL" id="GFH27078.1"/>
    </source>
</evidence>
<comment type="caution">
    <text evidence="1">The sequence shown here is derived from an EMBL/GenBank/DDBJ whole genome shotgun (WGS) entry which is preliminary data.</text>
</comment>
<accession>A0A6A0A4D0</accession>
<dbReference type="AlphaFoldDB" id="A0A6A0A4D0"/>
<gene>
    <name evidence="1" type="ORF">HaLaN_25340</name>
</gene>
<name>A0A6A0A4D0_HAELA</name>
<organism evidence="1 2">
    <name type="scientific">Haematococcus lacustris</name>
    <name type="common">Green alga</name>
    <name type="synonym">Haematococcus pluvialis</name>
    <dbReference type="NCBI Taxonomy" id="44745"/>
    <lineage>
        <taxon>Eukaryota</taxon>
        <taxon>Viridiplantae</taxon>
        <taxon>Chlorophyta</taxon>
        <taxon>core chlorophytes</taxon>
        <taxon>Chlorophyceae</taxon>
        <taxon>CS clade</taxon>
        <taxon>Chlamydomonadales</taxon>
        <taxon>Haematococcaceae</taxon>
        <taxon>Haematococcus</taxon>
    </lineage>
</organism>
<protein>
    <submittedName>
        <fullName evidence="1">Uncharacterized protein</fullName>
    </submittedName>
</protein>
<sequence length="73" mass="8149">MSSRSRLDCAPYKSHIAMHYLMHDVVRKTSLIAKAGTAAPSQTRKIDVPTLLRMAWLHHVLPNHHLSSTGPAH</sequence>
<proteinExistence type="predicted"/>
<reference evidence="1 2" key="1">
    <citation type="submission" date="2020-02" db="EMBL/GenBank/DDBJ databases">
        <title>Draft genome sequence of Haematococcus lacustris strain NIES-144.</title>
        <authorList>
            <person name="Morimoto D."/>
            <person name="Nakagawa S."/>
            <person name="Yoshida T."/>
            <person name="Sawayama S."/>
        </authorList>
    </citation>
    <scope>NUCLEOTIDE SEQUENCE [LARGE SCALE GENOMIC DNA]</scope>
    <source>
        <strain evidence="1 2">NIES-144</strain>
    </source>
</reference>
<dbReference type="EMBL" id="BLLF01003341">
    <property type="protein sequence ID" value="GFH27078.1"/>
    <property type="molecule type" value="Genomic_DNA"/>
</dbReference>
<dbReference type="Proteomes" id="UP000485058">
    <property type="component" value="Unassembled WGS sequence"/>
</dbReference>
<feature type="non-terminal residue" evidence="1">
    <location>
        <position position="73"/>
    </location>
</feature>